<organism evidence="11 12">
    <name type="scientific">Didymosphaeria variabile</name>
    <dbReference type="NCBI Taxonomy" id="1932322"/>
    <lineage>
        <taxon>Eukaryota</taxon>
        <taxon>Fungi</taxon>
        <taxon>Dikarya</taxon>
        <taxon>Ascomycota</taxon>
        <taxon>Pezizomycotina</taxon>
        <taxon>Dothideomycetes</taxon>
        <taxon>Pleosporomycetidae</taxon>
        <taxon>Pleosporales</taxon>
        <taxon>Massarineae</taxon>
        <taxon>Didymosphaeriaceae</taxon>
        <taxon>Didymosphaeria</taxon>
    </lineage>
</organism>
<gene>
    <name evidence="11" type="primary">faeB-1_2</name>
    <name evidence="11" type="ORF">N0V89_001954</name>
</gene>
<keyword evidence="4" id="KW-0479">Metal-binding</keyword>
<evidence type="ECO:0000256" key="4">
    <source>
        <dbReference type="ARBA" id="ARBA00022723"/>
    </source>
</evidence>
<keyword evidence="2" id="KW-0719">Serine esterase</keyword>
<evidence type="ECO:0000256" key="3">
    <source>
        <dbReference type="ARBA" id="ARBA00022651"/>
    </source>
</evidence>
<dbReference type="InterPro" id="IPR029058">
    <property type="entry name" value="AB_hydrolase_fold"/>
</dbReference>
<proteinExistence type="inferred from homology"/>
<dbReference type="OrthoDB" id="3039123at2759"/>
<keyword evidence="12" id="KW-1185">Reference proteome</keyword>
<protein>
    <recommendedName>
        <fullName evidence="10">Carboxylic ester hydrolase</fullName>
        <ecNumber evidence="10">3.1.1.-</ecNumber>
    </recommendedName>
</protein>
<dbReference type="GO" id="GO:0030600">
    <property type="term" value="F:feruloyl esterase activity"/>
    <property type="evidence" value="ECO:0007669"/>
    <property type="project" value="UniProtKB-EC"/>
</dbReference>
<keyword evidence="5" id="KW-0732">Signal</keyword>
<evidence type="ECO:0000313" key="11">
    <source>
        <dbReference type="EMBL" id="KAJ4357379.1"/>
    </source>
</evidence>
<reference evidence="11" key="1">
    <citation type="submission" date="2022-10" db="EMBL/GenBank/DDBJ databases">
        <title>Tapping the CABI collections for fungal endophytes: first genome assemblies for Collariella, Neodidymelliopsis, Ascochyta clinopodiicola, Didymella pomorum, Didymosphaeria variabile, Neocosmospora piperis and Neocucurbitaria cava.</title>
        <authorList>
            <person name="Hill R."/>
        </authorList>
    </citation>
    <scope>NUCLEOTIDE SEQUENCE</scope>
    <source>
        <strain evidence="11">IMI 356815</strain>
    </source>
</reference>
<name>A0A9W8XRT2_9PLEO</name>
<dbReference type="GO" id="GO:0046872">
    <property type="term" value="F:metal ion binding"/>
    <property type="evidence" value="ECO:0007669"/>
    <property type="project" value="UniProtKB-KW"/>
</dbReference>
<sequence length="418" mass="46148">MGIDYPQMAYGTALGFASVGSNGGHNGTSASALLNQREVVSDFAWRSVQQATLVAKAVVKQYYDREAFKSYHIGCATGARQGLRVAQADPELFDGIVVGAPAVNLGNTVMWYGAVLEGLFHGNASYLTKENWDLVHEELLSQCDDLDGVTDGIIEDSRRCQFESLPLNCWIVDRENCLTTSQAFAVDRIFSPLEFGVNYSYPGAAYGSEVGLADALLKSEPLLTLLEEWYHYVSPGNLSWQPSDYDTNDAIRSLTEAPDELRPLNADLKAFRARGGKILHWHGSSDPLISILNSDHYYDSVVNTTGDEDASTIDDFYRYFRLSGTGHCDGRGPGADYVGQDDRGQPDKMKPEENVLLALAGWVEHGEAPEMLRGVKWVDDDPDKGVELARRHCRYPYANRYQGSGDGKDEDGWVCEEL</sequence>
<dbReference type="PANTHER" id="PTHR33938:SF15">
    <property type="entry name" value="FERULOYL ESTERASE B-RELATED"/>
    <property type="match status" value="1"/>
</dbReference>
<dbReference type="InterPro" id="IPR011118">
    <property type="entry name" value="Tannase/feruloyl_esterase"/>
</dbReference>
<evidence type="ECO:0000256" key="1">
    <source>
        <dbReference type="ARBA" id="ARBA00006249"/>
    </source>
</evidence>
<dbReference type="SUPFAM" id="SSF53474">
    <property type="entry name" value="alpha/beta-Hydrolases"/>
    <property type="match status" value="1"/>
</dbReference>
<keyword evidence="3" id="KW-0119">Carbohydrate metabolism</keyword>
<comment type="caution">
    <text evidence="11">The sequence shown here is derived from an EMBL/GenBank/DDBJ whole genome shotgun (WGS) entry which is preliminary data.</text>
</comment>
<evidence type="ECO:0000256" key="10">
    <source>
        <dbReference type="RuleBase" id="RU361238"/>
    </source>
</evidence>
<comment type="catalytic activity">
    <reaction evidence="9">
        <text>feruloyl-polysaccharide + H2O = ferulate + polysaccharide.</text>
        <dbReference type="EC" id="3.1.1.73"/>
    </reaction>
</comment>
<dbReference type="RefSeq" id="XP_056074238.1">
    <property type="nucleotide sequence ID" value="XM_056210765.1"/>
</dbReference>
<accession>A0A9W8XRT2</accession>
<evidence type="ECO:0000256" key="6">
    <source>
        <dbReference type="ARBA" id="ARBA00022801"/>
    </source>
</evidence>
<evidence type="ECO:0000313" key="12">
    <source>
        <dbReference type="Proteomes" id="UP001140513"/>
    </source>
</evidence>
<evidence type="ECO:0000256" key="9">
    <source>
        <dbReference type="ARBA" id="ARBA00034075"/>
    </source>
</evidence>
<keyword evidence="8" id="KW-1015">Disulfide bond</keyword>
<keyword evidence="6 10" id="KW-0378">Hydrolase</keyword>
<dbReference type="PANTHER" id="PTHR33938">
    <property type="entry name" value="FERULOYL ESTERASE B-RELATED"/>
    <property type="match status" value="1"/>
</dbReference>
<comment type="similarity">
    <text evidence="1 10">Belongs to the tannase family.</text>
</comment>
<dbReference type="AlphaFoldDB" id="A0A9W8XRT2"/>
<evidence type="ECO:0000256" key="2">
    <source>
        <dbReference type="ARBA" id="ARBA00022487"/>
    </source>
</evidence>
<keyword evidence="3" id="KW-0624">Polysaccharide degradation</keyword>
<evidence type="ECO:0000256" key="8">
    <source>
        <dbReference type="ARBA" id="ARBA00023157"/>
    </source>
</evidence>
<dbReference type="Pfam" id="PF07519">
    <property type="entry name" value="Tannase"/>
    <property type="match status" value="2"/>
</dbReference>
<dbReference type="EMBL" id="JAPEUX010000002">
    <property type="protein sequence ID" value="KAJ4357379.1"/>
    <property type="molecule type" value="Genomic_DNA"/>
</dbReference>
<keyword evidence="3" id="KW-0858">Xylan degradation</keyword>
<keyword evidence="7" id="KW-0106">Calcium</keyword>
<evidence type="ECO:0000256" key="5">
    <source>
        <dbReference type="ARBA" id="ARBA00022729"/>
    </source>
</evidence>
<dbReference type="GO" id="GO:0045493">
    <property type="term" value="P:xylan catabolic process"/>
    <property type="evidence" value="ECO:0007669"/>
    <property type="project" value="UniProtKB-KW"/>
</dbReference>
<dbReference type="GeneID" id="80905484"/>
<dbReference type="Proteomes" id="UP001140513">
    <property type="component" value="Unassembled WGS sequence"/>
</dbReference>
<dbReference type="EC" id="3.1.1.-" evidence="10"/>
<evidence type="ECO:0000256" key="7">
    <source>
        <dbReference type="ARBA" id="ARBA00022837"/>
    </source>
</evidence>